<name>B7FVG1_PHATC</name>
<evidence type="ECO:0000313" key="1">
    <source>
        <dbReference type="EMBL" id="EEC49623.1"/>
    </source>
</evidence>
<dbReference type="AlphaFoldDB" id="B7FVG1"/>
<keyword evidence="2" id="KW-1185">Reference proteome</keyword>
<organism evidence="1 2">
    <name type="scientific">Phaeodactylum tricornutum (strain CCAP 1055/1)</name>
    <dbReference type="NCBI Taxonomy" id="556484"/>
    <lineage>
        <taxon>Eukaryota</taxon>
        <taxon>Sar</taxon>
        <taxon>Stramenopiles</taxon>
        <taxon>Ochrophyta</taxon>
        <taxon>Bacillariophyta</taxon>
        <taxon>Bacillariophyceae</taxon>
        <taxon>Bacillariophycidae</taxon>
        <taxon>Naviculales</taxon>
        <taxon>Phaeodactylaceae</taxon>
        <taxon>Phaeodactylum</taxon>
    </lineage>
</organism>
<accession>B7FVG1</accession>
<dbReference type="Proteomes" id="UP000000759">
    <property type="component" value="Chromosome 5"/>
</dbReference>
<dbReference type="GeneID" id="7199713"/>
<dbReference type="KEGG" id="pti:PHATRDRAFT_34230"/>
<protein>
    <submittedName>
        <fullName evidence="1">Uncharacterized protein</fullName>
    </submittedName>
</protein>
<dbReference type="EMBL" id="CM000608">
    <property type="protein sequence ID" value="EEC49623.1"/>
    <property type="molecule type" value="Genomic_DNA"/>
</dbReference>
<proteinExistence type="predicted"/>
<evidence type="ECO:0000313" key="2">
    <source>
        <dbReference type="Proteomes" id="UP000000759"/>
    </source>
</evidence>
<dbReference type="RefSeq" id="XP_002178925.1">
    <property type="nucleotide sequence ID" value="XM_002178889.1"/>
</dbReference>
<gene>
    <name evidence="1" type="ORF">PHATRDRAFT_34230</name>
</gene>
<reference evidence="2" key="2">
    <citation type="submission" date="2008-08" db="EMBL/GenBank/DDBJ databases">
        <authorList>
            <consortium name="Diatom Consortium"/>
            <person name="Grigoriev I."/>
            <person name="Grimwood J."/>
            <person name="Kuo A."/>
            <person name="Otillar R.P."/>
            <person name="Salamov A."/>
            <person name="Detter J.C."/>
            <person name="Lindquist E."/>
            <person name="Shapiro H."/>
            <person name="Lucas S."/>
            <person name="Glavina del Rio T."/>
            <person name="Pitluck S."/>
            <person name="Rokhsar D."/>
            <person name="Bowler C."/>
        </authorList>
    </citation>
    <scope>GENOME REANNOTATION</scope>
    <source>
        <strain evidence="2">CCAP 1055/1</strain>
    </source>
</reference>
<dbReference type="PaxDb" id="2850-Phatr34230"/>
<dbReference type="InParanoid" id="B7FVG1"/>
<sequence length="174" mass="20102">MHDDVQEMVATIKELHTIVEGQNEKIKELTTMLRMAMGRTDTNTNIAEDSAKQEGLAINAIDVETGPAADQQAFPTYSLPERLKDMDIKDSFQQWHFQQWHTQIRRGRTKQRGILSQLRFGIEYFSLFLPEQVPPLPPSIGHPMELSAESWRRQIRFLANKAFDAVTEFSWSRV</sequence>
<reference evidence="1 2" key="1">
    <citation type="journal article" date="2008" name="Nature">
        <title>The Phaeodactylum genome reveals the evolutionary history of diatom genomes.</title>
        <authorList>
            <person name="Bowler C."/>
            <person name="Allen A.E."/>
            <person name="Badger J.H."/>
            <person name="Grimwood J."/>
            <person name="Jabbari K."/>
            <person name="Kuo A."/>
            <person name="Maheswari U."/>
            <person name="Martens C."/>
            <person name="Maumus F."/>
            <person name="Otillar R.P."/>
            <person name="Rayko E."/>
            <person name="Salamov A."/>
            <person name="Vandepoele K."/>
            <person name="Beszteri B."/>
            <person name="Gruber A."/>
            <person name="Heijde M."/>
            <person name="Katinka M."/>
            <person name="Mock T."/>
            <person name="Valentin K."/>
            <person name="Verret F."/>
            <person name="Berges J.A."/>
            <person name="Brownlee C."/>
            <person name="Cadoret J.P."/>
            <person name="Chiovitti A."/>
            <person name="Choi C.J."/>
            <person name="Coesel S."/>
            <person name="De Martino A."/>
            <person name="Detter J.C."/>
            <person name="Durkin C."/>
            <person name="Falciatore A."/>
            <person name="Fournet J."/>
            <person name="Haruta M."/>
            <person name="Huysman M.J."/>
            <person name="Jenkins B.D."/>
            <person name="Jiroutova K."/>
            <person name="Jorgensen R.E."/>
            <person name="Joubert Y."/>
            <person name="Kaplan A."/>
            <person name="Kroger N."/>
            <person name="Kroth P.G."/>
            <person name="La Roche J."/>
            <person name="Lindquist E."/>
            <person name="Lommer M."/>
            <person name="Martin-Jezequel V."/>
            <person name="Lopez P.J."/>
            <person name="Lucas S."/>
            <person name="Mangogna M."/>
            <person name="McGinnis K."/>
            <person name="Medlin L.K."/>
            <person name="Montsant A."/>
            <person name="Oudot-Le Secq M.P."/>
            <person name="Napoli C."/>
            <person name="Obornik M."/>
            <person name="Parker M.S."/>
            <person name="Petit J.L."/>
            <person name="Porcel B.M."/>
            <person name="Poulsen N."/>
            <person name="Robison M."/>
            <person name="Rychlewski L."/>
            <person name="Rynearson T.A."/>
            <person name="Schmutz J."/>
            <person name="Shapiro H."/>
            <person name="Siaut M."/>
            <person name="Stanley M."/>
            <person name="Sussman M.R."/>
            <person name="Taylor A.R."/>
            <person name="Vardi A."/>
            <person name="von Dassow P."/>
            <person name="Vyverman W."/>
            <person name="Willis A."/>
            <person name="Wyrwicz L.S."/>
            <person name="Rokhsar D.S."/>
            <person name="Weissenbach J."/>
            <person name="Armbrust E.V."/>
            <person name="Green B.R."/>
            <person name="Van de Peer Y."/>
            <person name="Grigoriev I.V."/>
        </authorList>
    </citation>
    <scope>NUCLEOTIDE SEQUENCE [LARGE SCALE GENOMIC DNA]</scope>
    <source>
        <strain evidence="1 2">CCAP 1055/1</strain>
    </source>
</reference>